<evidence type="ECO:0000313" key="2">
    <source>
        <dbReference type="Proteomes" id="UP000319731"/>
    </source>
</evidence>
<protein>
    <submittedName>
        <fullName evidence="1">Uncharacterized protein</fullName>
    </submittedName>
</protein>
<dbReference type="EMBL" id="QEAO01000005">
    <property type="protein sequence ID" value="TPX36126.1"/>
    <property type="molecule type" value="Genomic_DNA"/>
</dbReference>
<reference evidence="1 2" key="1">
    <citation type="journal article" date="2019" name="Sci. Rep.">
        <title>Comparative genomics of chytrid fungi reveal insights into the obligate biotrophic and pathogenic lifestyle of Synchytrium endobioticum.</title>
        <authorList>
            <person name="van de Vossenberg B.T.L.H."/>
            <person name="Warris S."/>
            <person name="Nguyen H.D.T."/>
            <person name="van Gent-Pelzer M.P.E."/>
            <person name="Joly D.L."/>
            <person name="van de Geest H.C."/>
            <person name="Bonants P.J.M."/>
            <person name="Smith D.S."/>
            <person name="Levesque C.A."/>
            <person name="van der Lee T.A.J."/>
        </authorList>
    </citation>
    <scope>NUCLEOTIDE SEQUENCE [LARGE SCALE GENOMIC DNA]</scope>
    <source>
        <strain evidence="1 2">JEL517</strain>
    </source>
</reference>
<dbReference type="SUPFAM" id="SSF48452">
    <property type="entry name" value="TPR-like"/>
    <property type="match status" value="1"/>
</dbReference>
<evidence type="ECO:0000313" key="1">
    <source>
        <dbReference type="EMBL" id="TPX36126.1"/>
    </source>
</evidence>
<dbReference type="InterPro" id="IPR053248">
    <property type="entry name" value="Zinc_finger_MYND_domain"/>
</dbReference>
<dbReference type="OrthoDB" id="674604at2759"/>
<dbReference type="RefSeq" id="XP_031026439.1">
    <property type="nucleotide sequence ID" value="XM_031167399.1"/>
</dbReference>
<gene>
    <name evidence="1" type="ORF">SmJEL517_g01471</name>
</gene>
<dbReference type="PANTHER" id="PTHR46533">
    <property type="entry name" value="ZINC FINGER MYND DOMAIN-CONTAINING PROTEIN 12"/>
    <property type="match status" value="1"/>
</dbReference>
<keyword evidence="2" id="KW-1185">Reference proteome</keyword>
<dbReference type="PANTHER" id="PTHR46533:SF1">
    <property type="entry name" value="ZINC FINGER MYND DOMAIN-CONTAINING PROTEIN 12"/>
    <property type="match status" value="1"/>
</dbReference>
<name>A0A507CDK4_9FUNG</name>
<dbReference type="GeneID" id="42002696"/>
<dbReference type="Gene3D" id="1.25.40.10">
    <property type="entry name" value="Tetratricopeptide repeat domain"/>
    <property type="match status" value="1"/>
</dbReference>
<sequence>MLNPLSNPKGYPIYAMDLVASPSERLPARKHCPSILTLISLFQDNLFPANYVENSTEHRDLDYKSIHDRVCPLISSLKRISNRPGSEEERMENARQVKALKTQIYEKSTERAKTWLAQQKFDLVIPAASQSLRLALALFSQDGSLEVVTSRLILGEACCGMTQYAACEEHLSQARWAMTKSGSTDPSTRARLHRATAALYAAKGDRTKAIEELASEIYYLGLSYGPDSPYCGDALSRLGTAFEGLAKPDAAFASHVMATTCWNQDFSKGFDDALTSEGVHTLSSARDCFSKMGPSYVKQLQQADNLLEALLRTQSLRR</sequence>
<comment type="caution">
    <text evidence="1">The sequence shown here is derived from an EMBL/GenBank/DDBJ whole genome shotgun (WGS) entry which is preliminary data.</text>
</comment>
<proteinExistence type="predicted"/>
<accession>A0A507CDK4</accession>
<dbReference type="AlphaFoldDB" id="A0A507CDK4"/>
<organism evidence="1 2">
    <name type="scientific">Synchytrium microbalum</name>
    <dbReference type="NCBI Taxonomy" id="1806994"/>
    <lineage>
        <taxon>Eukaryota</taxon>
        <taxon>Fungi</taxon>
        <taxon>Fungi incertae sedis</taxon>
        <taxon>Chytridiomycota</taxon>
        <taxon>Chytridiomycota incertae sedis</taxon>
        <taxon>Chytridiomycetes</taxon>
        <taxon>Synchytriales</taxon>
        <taxon>Synchytriaceae</taxon>
        <taxon>Synchytrium</taxon>
    </lineage>
</organism>
<dbReference type="InterPro" id="IPR011990">
    <property type="entry name" value="TPR-like_helical_dom_sf"/>
</dbReference>
<dbReference type="Proteomes" id="UP000319731">
    <property type="component" value="Unassembled WGS sequence"/>
</dbReference>